<proteinExistence type="predicted"/>
<dbReference type="Proteomes" id="UP000824120">
    <property type="component" value="Chromosome 12"/>
</dbReference>
<organism evidence="1 2">
    <name type="scientific">Solanum commersonii</name>
    <name type="common">Commerson's wild potato</name>
    <name type="synonym">Commerson's nightshade</name>
    <dbReference type="NCBI Taxonomy" id="4109"/>
    <lineage>
        <taxon>Eukaryota</taxon>
        <taxon>Viridiplantae</taxon>
        <taxon>Streptophyta</taxon>
        <taxon>Embryophyta</taxon>
        <taxon>Tracheophyta</taxon>
        <taxon>Spermatophyta</taxon>
        <taxon>Magnoliopsida</taxon>
        <taxon>eudicotyledons</taxon>
        <taxon>Gunneridae</taxon>
        <taxon>Pentapetalae</taxon>
        <taxon>asterids</taxon>
        <taxon>lamiids</taxon>
        <taxon>Solanales</taxon>
        <taxon>Solanaceae</taxon>
        <taxon>Solanoideae</taxon>
        <taxon>Solaneae</taxon>
        <taxon>Solanum</taxon>
    </lineage>
</organism>
<reference evidence="1 2" key="1">
    <citation type="submission" date="2020-09" db="EMBL/GenBank/DDBJ databases">
        <title>De no assembly of potato wild relative species, Solanum commersonii.</title>
        <authorList>
            <person name="Cho K."/>
        </authorList>
    </citation>
    <scope>NUCLEOTIDE SEQUENCE [LARGE SCALE GENOMIC DNA]</scope>
    <source>
        <strain evidence="1">LZ3.2</strain>
        <tissue evidence="1">Leaf</tissue>
    </source>
</reference>
<name>A0A9J5W635_SOLCO</name>
<accession>A0A9J5W635</accession>
<evidence type="ECO:0000313" key="1">
    <source>
        <dbReference type="EMBL" id="KAG5571067.1"/>
    </source>
</evidence>
<dbReference type="AlphaFoldDB" id="A0A9J5W635"/>
<gene>
    <name evidence="1" type="ORF">H5410_060833</name>
</gene>
<sequence>MENMWNKTLLCENFNSEVVNHIKDVLGNVQMMDTRDKPWYGSSKANPRHDSQAFYIGNWEGDPVYVEARLMKDCGVIEAKIKAIKNRLEYCLSNELLHIFV</sequence>
<evidence type="ECO:0000313" key="2">
    <source>
        <dbReference type="Proteomes" id="UP000824120"/>
    </source>
</evidence>
<keyword evidence="2" id="KW-1185">Reference proteome</keyword>
<comment type="caution">
    <text evidence="1">The sequence shown here is derived from an EMBL/GenBank/DDBJ whole genome shotgun (WGS) entry which is preliminary data.</text>
</comment>
<dbReference type="EMBL" id="JACXVP010000012">
    <property type="protein sequence ID" value="KAG5571067.1"/>
    <property type="molecule type" value="Genomic_DNA"/>
</dbReference>
<protein>
    <submittedName>
        <fullName evidence="1">Uncharacterized protein</fullName>
    </submittedName>
</protein>